<dbReference type="GO" id="GO:0015679">
    <property type="term" value="P:plasma membrane copper ion transport"/>
    <property type="evidence" value="ECO:0007669"/>
    <property type="project" value="TreeGrafter"/>
</dbReference>
<feature type="domain" description="CusB-like barrel-sandwich hybrid" evidence="7">
    <location>
        <begin position="143"/>
        <end position="266"/>
    </location>
</feature>
<dbReference type="InterPro" id="IPR045800">
    <property type="entry name" value="HMBD"/>
</dbReference>
<evidence type="ECO:0000256" key="3">
    <source>
        <dbReference type="SAM" id="SignalP"/>
    </source>
</evidence>
<evidence type="ECO:0000259" key="4">
    <source>
        <dbReference type="Pfam" id="PF11827"/>
    </source>
</evidence>
<comment type="caution">
    <text evidence="10">The sequence shown here is derived from an EMBL/GenBank/DDBJ whole genome shotgun (WGS) entry which is preliminary data.</text>
</comment>
<evidence type="ECO:0000313" key="11">
    <source>
        <dbReference type="Proteomes" id="UP000253383"/>
    </source>
</evidence>
<dbReference type="Pfam" id="PF25954">
    <property type="entry name" value="Beta-barrel_RND_2"/>
    <property type="match status" value="1"/>
</dbReference>
<dbReference type="InterPro" id="IPR021782">
    <property type="entry name" value="DUF3347"/>
</dbReference>
<feature type="signal peptide" evidence="3">
    <location>
        <begin position="1"/>
        <end position="27"/>
    </location>
</feature>
<dbReference type="Pfam" id="PF25919">
    <property type="entry name" value="BSH_CusB"/>
    <property type="match status" value="1"/>
</dbReference>
<keyword evidence="3" id="KW-0732">Signal</keyword>
<keyword evidence="11" id="KW-1185">Reference proteome</keyword>
<evidence type="ECO:0000259" key="5">
    <source>
        <dbReference type="Pfam" id="PF19335"/>
    </source>
</evidence>
<feature type="domain" description="CzcB-like C-terminal circularly permuted SH3-like" evidence="9">
    <location>
        <begin position="355"/>
        <end position="414"/>
    </location>
</feature>
<dbReference type="Gene3D" id="6.10.140.730">
    <property type="match status" value="1"/>
</dbReference>
<dbReference type="InterPro" id="IPR058792">
    <property type="entry name" value="Beta-barrel_RND_2"/>
</dbReference>
<dbReference type="GO" id="GO:0030288">
    <property type="term" value="C:outer membrane-bounded periplasmic space"/>
    <property type="evidence" value="ECO:0007669"/>
    <property type="project" value="TreeGrafter"/>
</dbReference>
<dbReference type="Pfam" id="PF19335">
    <property type="entry name" value="HMBD"/>
    <property type="match status" value="1"/>
</dbReference>
<evidence type="ECO:0000256" key="1">
    <source>
        <dbReference type="ARBA" id="ARBA00009477"/>
    </source>
</evidence>
<dbReference type="InterPro" id="IPR006143">
    <property type="entry name" value="RND_pump_MFP"/>
</dbReference>
<dbReference type="Gene3D" id="2.40.420.20">
    <property type="match status" value="1"/>
</dbReference>
<dbReference type="AlphaFoldDB" id="A0A368JHS8"/>
<name>A0A368JHS8_9BACT</name>
<dbReference type="PANTHER" id="PTHR30097:SF15">
    <property type="entry name" value="CATION EFFLUX SYSTEM PROTEIN CUSB"/>
    <property type="match status" value="1"/>
</dbReference>
<dbReference type="Pfam" id="PF25869">
    <property type="entry name" value="3HB_CusB"/>
    <property type="match status" value="1"/>
</dbReference>
<dbReference type="GO" id="GO:0060003">
    <property type="term" value="P:copper ion export"/>
    <property type="evidence" value="ECO:0007669"/>
    <property type="project" value="TreeGrafter"/>
</dbReference>
<dbReference type="GO" id="GO:0022857">
    <property type="term" value="F:transmembrane transporter activity"/>
    <property type="evidence" value="ECO:0007669"/>
    <property type="project" value="InterPro"/>
</dbReference>
<proteinExistence type="inferred from homology"/>
<dbReference type="RefSeq" id="WP_114408589.1">
    <property type="nucleotide sequence ID" value="NZ_QOWE01000022.1"/>
</dbReference>
<reference evidence="10 11" key="1">
    <citation type="submission" date="2018-07" db="EMBL/GenBank/DDBJ databases">
        <title>Genome analysis of Larkinella rosea.</title>
        <authorList>
            <person name="Zhou Z."/>
            <person name="Wang G."/>
        </authorList>
    </citation>
    <scope>NUCLEOTIDE SEQUENCE [LARGE SCALE GENOMIC DNA]</scope>
    <source>
        <strain evidence="11">zzj9</strain>
    </source>
</reference>
<feature type="domain" description="CusB-like beta-barrel" evidence="8">
    <location>
        <begin position="271"/>
        <end position="345"/>
    </location>
</feature>
<dbReference type="SUPFAM" id="SSF111369">
    <property type="entry name" value="HlyD-like secretion proteins"/>
    <property type="match status" value="1"/>
</dbReference>
<evidence type="ECO:0000256" key="2">
    <source>
        <dbReference type="ARBA" id="ARBA00022448"/>
    </source>
</evidence>
<dbReference type="Pfam" id="PF25975">
    <property type="entry name" value="CzcB_C"/>
    <property type="match status" value="1"/>
</dbReference>
<dbReference type="Gene3D" id="2.40.30.170">
    <property type="match status" value="1"/>
</dbReference>
<sequence length="607" mass="66133">MLRQWIYGSAALLVLLNAACQSGGSTATKTKDTTQLQADTHPHLVGGSDGHSHGPEQAGGTTYTCPMHPQVIQSAPGTCPICSMDLVPVTKTGGKVADRSAVAIMLSESQMQLANVTVQPVSAGSISNATVLNARLAANQEQIEVISSRVSGRIERLVVKESGQFVRKGQVLYEIYSEQLLTDQQEYLVALQQENELKEPRYEQFRKAAEQKLRLSGMTPDQIRQLARTRKVQPRIPFVAPAGGTVTEVAASEGQYVSEGALLYRLVNLGQLWVEADLYAGESNYIKVGDQVGVEVVGSEERLNLTARVAFINPEYRTGSQVLTMRAILANPGSKFQPGQQARVFIRHGIQRGLTLPTDAVVRAGDGAVVFIQTSTGTFQPRKVEIGTETDQRVAITKGLIGTEKIAMSGAYLLYSELILKKGINPITAKIDEENVQTAPNQKKAPVVAQAASTNVQQTPDVFKKQLTLVYEASLKLTEALIRSDARQAQTAAGGAEKAISSVDMNLLSGATHQEWMKHESTMNAALKIIRTTNNLEKQRTAFAGFEDELYRSVKAFGITDKPAYRQYCPMAQNNKGGYWLSDQKIIRNPYFGEAMLSCGETKEVIQ</sequence>
<dbReference type="EMBL" id="QOWE01000022">
    <property type="protein sequence ID" value="RCR67102.1"/>
    <property type="molecule type" value="Genomic_DNA"/>
</dbReference>
<protein>
    <submittedName>
        <fullName evidence="10">Efflux RND transporter periplasmic adaptor subunit</fullName>
    </submittedName>
</protein>
<dbReference type="InterPro" id="IPR051909">
    <property type="entry name" value="MFP_Cation_Efflux"/>
</dbReference>
<dbReference type="GO" id="GO:0046914">
    <property type="term" value="F:transition metal ion binding"/>
    <property type="evidence" value="ECO:0007669"/>
    <property type="project" value="TreeGrafter"/>
</dbReference>
<gene>
    <name evidence="10" type="ORF">DUE52_23910</name>
</gene>
<feature type="chain" id="PRO_5016950722" evidence="3">
    <location>
        <begin position="28"/>
        <end position="607"/>
    </location>
</feature>
<evidence type="ECO:0000259" key="7">
    <source>
        <dbReference type="Pfam" id="PF25919"/>
    </source>
</evidence>
<dbReference type="Pfam" id="PF11827">
    <property type="entry name" value="DUF3347"/>
    <property type="match status" value="1"/>
</dbReference>
<dbReference type="OrthoDB" id="9806939at2"/>
<dbReference type="Gene3D" id="2.40.50.100">
    <property type="match status" value="1"/>
</dbReference>
<evidence type="ECO:0000259" key="6">
    <source>
        <dbReference type="Pfam" id="PF25869"/>
    </source>
</evidence>
<dbReference type="InterPro" id="IPR058790">
    <property type="entry name" value="BSH_CusB"/>
</dbReference>
<organism evidence="10 11">
    <name type="scientific">Larkinella punicea</name>
    <dbReference type="NCBI Taxonomy" id="2315727"/>
    <lineage>
        <taxon>Bacteria</taxon>
        <taxon>Pseudomonadati</taxon>
        <taxon>Bacteroidota</taxon>
        <taxon>Cytophagia</taxon>
        <taxon>Cytophagales</taxon>
        <taxon>Spirosomataceae</taxon>
        <taxon>Larkinella</taxon>
    </lineage>
</organism>
<evidence type="ECO:0000259" key="8">
    <source>
        <dbReference type="Pfam" id="PF25954"/>
    </source>
</evidence>
<keyword evidence="2" id="KW-0813">Transport</keyword>
<dbReference type="InterPro" id="IPR058791">
    <property type="entry name" value="3HB_CusB"/>
</dbReference>
<comment type="similarity">
    <text evidence="1">Belongs to the membrane fusion protein (MFP) (TC 8.A.1) family.</text>
</comment>
<dbReference type="Proteomes" id="UP000253383">
    <property type="component" value="Unassembled WGS sequence"/>
</dbReference>
<dbReference type="NCBIfam" id="TIGR01730">
    <property type="entry name" value="RND_mfp"/>
    <property type="match status" value="1"/>
</dbReference>
<dbReference type="PANTHER" id="PTHR30097">
    <property type="entry name" value="CATION EFFLUX SYSTEM PROTEIN CUSB"/>
    <property type="match status" value="1"/>
</dbReference>
<accession>A0A368JHS8</accession>
<dbReference type="GO" id="GO:0016020">
    <property type="term" value="C:membrane"/>
    <property type="evidence" value="ECO:0007669"/>
    <property type="project" value="InterPro"/>
</dbReference>
<feature type="domain" description="DUF3347" evidence="4">
    <location>
        <begin position="470"/>
        <end position="561"/>
    </location>
</feature>
<evidence type="ECO:0000313" key="10">
    <source>
        <dbReference type="EMBL" id="RCR67102.1"/>
    </source>
</evidence>
<feature type="domain" description="Heavy metal binding" evidence="5">
    <location>
        <begin position="63"/>
        <end position="89"/>
    </location>
</feature>
<dbReference type="InterPro" id="IPR058649">
    <property type="entry name" value="CzcB_C"/>
</dbReference>
<evidence type="ECO:0000259" key="9">
    <source>
        <dbReference type="Pfam" id="PF25975"/>
    </source>
</evidence>
<feature type="domain" description="CusB-like three alpha-helical bundle" evidence="6">
    <location>
        <begin position="180"/>
        <end position="234"/>
    </location>
</feature>